<dbReference type="Gene3D" id="3.30.1370.140">
    <property type="entry name" value="HupH hydrogenase expression protein, C-terminal domain"/>
    <property type="match status" value="1"/>
</dbReference>
<dbReference type="Pfam" id="PF04809">
    <property type="entry name" value="HupH_C"/>
    <property type="match status" value="1"/>
</dbReference>
<dbReference type="HOGENOM" id="CLU_1188852_0_0_0"/>
<feature type="domain" description="HupH hydrogenase expression protein C-terminal" evidence="2">
    <location>
        <begin position="110"/>
        <end position="225"/>
    </location>
</feature>
<reference evidence="3 4" key="1">
    <citation type="journal article" date="2008" name="Biol. Direct">
        <title>Complete genome sequence of the extremely acidophilic methanotroph isolate V4, Methylacidiphilum infernorum, a representative of the bacterial phylum Verrucomicrobia.</title>
        <authorList>
            <person name="Hou S."/>
            <person name="Makarova K.S."/>
            <person name="Saw J.H."/>
            <person name="Senin P."/>
            <person name="Ly B.V."/>
            <person name="Zhou Z."/>
            <person name="Ren Y."/>
            <person name="Wang J."/>
            <person name="Galperin M.Y."/>
            <person name="Omelchenko M.V."/>
            <person name="Wolf Y.I."/>
            <person name="Yutin N."/>
            <person name="Koonin E.V."/>
            <person name="Stott M.B."/>
            <person name="Mountain B.W."/>
            <person name="Crowe M.A."/>
            <person name="Smirnova A.V."/>
            <person name="Dunfield P.F."/>
            <person name="Feng L."/>
            <person name="Wang L."/>
            <person name="Alam M."/>
        </authorList>
    </citation>
    <scope>NUCLEOTIDE SEQUENCE [LARGE SCALE GENOMIC DNA]</scope>
    <source>
        <strain evidence="4">Isolate V4</strain>
    </source>
</reference>
<dbReference type="RefSeq" id="WP_012463654.1">
    <property type="nucleotide sequence ID" value="NC_010794.1"/>
</dbReference>
<gene>
    <name evidence="3" type="ordered locus">Minf_1318</name>
</gene>
<organism evidence="3 4">
    <name type="scientific">Methylacidiphilum infernorum (isolate V4)</name>
    <name type="common">Methylokorus infernorum (strain V4)</name>
    <dbReference type="NCBI Taxonomy" id="481448"/>
    <lineage>
        <taxon>Bacteria</taxon>
        <taxon>Pseudomonadati</taxon>
        <taxon>Verrucomicrobiota</taxon>
        <taxon>Methylacidiphilae</taxon>
        <taxon>Methylacidiphilales</taxon>
        <taxon>Methylacidiphilaceae</taxon>
        <taxon>Methylacidiphilum (ex Ratnadevi et al. 2023)</taxon>
    </lineage>
</organism>
<name>B3DVL9_METI4</name>
<protein>
    <submittedName>
        <fullName evidence="3">HupH hydrogenase expression protein</fullName>
    </submittedName>
</protein>
<dbReference type="eggNOG" id="COG1773">
    <property type="taxonomic scope" value="Bacteria"/>
</dbReference>
<evidence type="ECO:0000313" key="3">
    <source>
        <dbReference type="EMBL" id="ACD83372.1"/>
    </source>
</evidence>
<evidence type="ECO:0000259" key="2">
    <source>
        <dbReference type="Pfam" id="PF04809"/>
    </source>
</evidence>
<dbReference type="KEGG" id="min:Minf_1318"/>
<dbReference type="Proteomes" id="UP000009149">
    <property type="component" value="Chromosome"/>
</dbReference>
<accession>B3DVL9</accession>
<comment type="similarity">
    <text evidence="1">Belongs to the HupH/HyaF family.</text>
</comment>
<evidence type="ECO:0000256" key="1">
    <source>
        <dbReference type="ARBA" id="ARBA00010832"/>
    </source>
</evidence>
<proteinExistence type="inferred from homology"/>
<dbReference type="InterPro" id="IPR006894">
    <property type="entry name" value="HupH_Hydgase_express_prot_C"/>
</dbReference>
<sequence length="233" mass="26611">MRDLLEKIYLSFLEERDGKRVVQVPFCGNRGSELLSYLLEGGEVEMHFGRNSGRVVFESKIPGLWATWQSGELKCLEVGELPTLLLEVQGDLPLIPSFNLGELSTIRPGLMNGPYILVEISRIAREHDFTTHPRVIPLNFLPLSLADQKLLDEKLGHGELTICIKGYGQCWIKNTPYRNIWWVEHLNVEGKSIFKSIEITSIPSLIRTAREDMERGLSKIEKLMEKMDHEIPI</sequence>
<dbReference type="STRING" id="481448.Minf_1318"/>
<dbReference type="EMBL" id="CP000975">
    <property type="protein sequence ID" value="ACD83372.1"/>
    <property type="molecule type" value="Genomic_DNA"/>
</dbReference>
<dbReference type="InterPro" id="IPR038527">
    <property type="entry name" value="HupH_C_sf"/>
</dbReference>
<dbReference type="OrthoDB" id="194613at2"/>
<dbReference type="AlphaFoldDB" id="B3DVL9"/>
<evidence type="ECO:0000313" key="4">
    <source>
        <dbReference type="Proteomes" id="UP000009149"/>
    </source>
</evidence>